<evidence type="ECO:0000256" key="4">
    <source>
        <dbReference type="ARBA" id="ARBA00023098"/>
    </source>
</evidence>
<reference evidence="10 11" key="1">
    <citation type="journal article" date="2014" name="Agronomy (Basel)">
        <title>A Draft Genome Sequence for Ensete ventricosum, the Drought-Tolerant Tree Against Hunger.</title>
        <authorList>
            <person name="Harrison J."/>
            <person name="Moore K.A."/>
            <person name="Paszkiewicz K."/>
            <person name="Jones T."/>
            <person name="Grant M."/>
            <person name="Ambacheew D."/>
            <person name="Muzemil S."/>
            <person name="Studholme D.J."/>
        </authorList>
    </citation>
    <scope>NUCLEOTIDE SEQUENCE [LARGE SCALE GENOMIC DNA]</scope>
</reference>
<evidence type="ECO:0000256" key="6">
    <source>
        <dbReference type="PROSITE-ProRule" id="PRU01161"/>
    </source>
</evidence>
<evidence type="ECO:0000313" key="10">
    <source>
        <dbReference type="EMBL" id="RRT55278.1"/>
    </source>
</evidence>
<name>A0A426YU74_ENSVE</name>
<sequence>MAAAEEMLVTVRQGKRKGSGEMKEDDQEEEEEEANPSVDADKLSYEIFSILESKFLFGYEDQKLWLTKEPPLPVSDPGTTAAASPGVTTPSVKTQRGKVRVLCIDGGGGGGMRGVLPGKALAYLEQALRSKSGDPDARISDYFDVAAGTGIGGVFAAMLFATRDGSRPLFHADDTWRFLVDHGELLFRKASSSSSSSSSHPGFIRRVFRGGGAGGTAAATAAMEKVMKEAFGERLTLRDTVKPVLIPCHDLRSSAPFVFSRADALESESFDFRLWEVCRATWAEPCRFEPAEILSVDRTTVCVGIDGGLAMSNPAAAAITHVLHNKQEFPFVRGVEDLMVLSLGCGASGAATVVPEADQRRLRRWGAKEWTRPVARIAADGAADLVDQAVAMAFGQCRSSNYVRVQQTYTYRVTGNEEDHRGVKMFRRCRLVWLVFCFLPQAKPSSMGRCVVDVDSDPSPANVKVLLEVAEEMLKQKNVESVLFSGKRIGEQTNMEKLDRFAGELVLEHQRRSCRIAPTVAFKQAASRST</sequence>
<dbReference type="GO" id="GO:0016787">
    <property type="term" value="F:hydrolase activity"/>
    <property type="evidence" value="ECO:0007669"/>
    <property type="project" value="UniProtKB-KW"/>
</dbReference>
<dbReference type="Gene3D" id="3.40.1090.10">
    <property type="entry name" value="Cytosolic phospholipase A2 catalytic domain"/>
    <property type="match status" value="1"/>
</dbReference>
<evidence type="ECO:0000259" key="9">
    <source>
        <dbReference type="PROSITE" id="PS51635"/>
    </source>
</evidence>
<gene>
    <name evidence="10" type="ORF">B296_00040846</name>
</gene>
<evidence type="ECO:0000256" key="5">
    <source>
        <dbReference type="ARBA" id="ARBA00025642"/>
    </source>
</evidence>
<dbReference type="EC" id="3.1.1.-" evidence="7"/>
<feature type="short sequence motif" description="GXGXXG" evidence="6">
    <location>
        <begin position="109"/>
        <end position="114"/>
    </location>
</feature>
<dbReference type="EMBL" id="AMZH03010164">
    <property type="protein sequence ID" value="RRT55278.1"/>
    <property type="molecule type" value="Genomic_DNA"/>
</dbReference>
<proteinExistence type="inferred from homology"/>
<dbReference type="InterPro" id="IPR002641">
    <property type="entry name" value="PNPLA_dom"/>
</dbReference>
<evidence type="ECO:0000313" key="11">
    <source>
        <dbReference type="Proteomes" id="UP000287651"/>
    </source>
</evidence>
<accession>A0A426YU74</accession>
<comment type="similarity">
    <text evidence="1 7">Belongs to the patatin family.</text>
</comment>
<dbReference type="PANTHER" id="PTHR32241:SF3">
    <property type="entry name" value="PATATIN-LIKE PROTEIN 6"/>
    <property type="match status" value="1"/>
</dbReference>
<dbReference type="Pfam" id="PF01734">
    <property type="entry name" value="Patatin"/>
    <property type="match status" value="1"/>
</dbReference>
<dbReference type="PROSITE" id="PS51635">
    <property type="entry name" value="PNPLA"/>
    <property type="match status" value="1"/>
</dbReference>
<feature type="compositionally biased region" description="Acidic residues" evidence="8">
    <location>
        <begin position="23"/>
        <end position="34"/>
    </location>
</feature>
<dbReference type="CDD" id="cd07199">
    <property type="entry name" value="Pat17_PNPLA8_PNPLA9_like"/>
    <property type="match status" value="1"/>
</dbReference>
<evidence type="ECO:0000256" key="7">
    <source>
        <dbReference type="RuleBase" id="RU361262"/>
    </source>
</evidence>
<feature type="domain" description="PNPLA" evidence="9">
    <location>
        <begin position="105"/>
        <end position="319"/>
    </location>
</feature>
<comment type="domain">
    <text evidence="7">The nitrogen atoms of the two glycine residues in the GGXR motif define the oxyanion hole, and stabilize the oxyanion that forms during the nucleophilic attack by the catalytic serine during substrate cleavage.</text>
</comment>
<keyword evidence="4 7" id="KW-0443">Lipid metabolism</keyword>
<dbReference type="Proteomes" id="UP000287651">
    <property type="component" value="Unassembled WGS sequence"/>
</dbReference>
<dbReference type="PANTHER" id="PTHR32241">
    <property type="entry name" value="PATATIN-LIKE PROTEIN 6"/>
    <property type="match status" value="1"/>
</dbReference>
<organism evidence="10 11">
    <name type="scientific">Ensete ventricosum</name>
    <name type="common">Abyssinian banana</name>
    <name type="synonym">Musa ensete</name>
    <dbReference type="NCBI Taxonomy" id="4639"/>
    <lineage>
        <taxon>Eukaryota</taxon>
        <taxon>Viridiplantae</taxon>
        <taxon>Streptophyta</taxon>
        <taxon>Embryophyta</taxon>
        <taxon>Tracheophyta</taxon>
        <taxon>Spermatophyta</taxon>
        <taxon>Magnoliopsida</taxon>
        <taxon>Liliopsida</taxon>
        <taxon>Zingiberales</taxon>
        <taxon>Musaceae</taxon>
        <taxon>Ensete</taxon>
    </lineage>
</organism>
<comment type="caution">
    <text evidence="10">The sequence shown here is derived from an EMBL/GenBank/DDBJ whole genome shotgun (WGS) entry which is preliminary data.</text>
</comment>
<evidence type="ECO:0000256" key="3">
    <source>
        <dbReference type="ARBA" id="ARBA00022963"/>
    </source>
</evidence>
<keyword evidence="3 7" id="KW-0442">Lipid degradation</keyword>
<dbReference type="SUPFAM" id="SSF52151">
    <property type="entry name" value="FabD/lysophospholipase-like"/>
    <property type="match status" value="1"/>
</dbReference>
<feature type="short sequence motif" description="DGA/G" evidence="6">
    <location>
        <begin position="306"/>
        <end position="308"/>
    </location>
</feature>
<feature type="region of interest" description="Disordered" evidence="8">
    <location>
        <begin position="1"/>
        <end position="38"/>
    </location>
</feature>
<dbReference type="GO" id="GO:0016042">
    <property type="term" value="P:lipid catabolic process"/>
    <property type="evidence" value="ECO:0007669"/>
    <property type="project" value="UniProtKB-KW"/>
</dbReference>
<comment type="caution">
    <text evidence="6">Lacks conserved residue(s) required for the propagation of feature annotation.</text>
</comment>
<evidence type="ECO:0000256" key="1">
    <source>
        <dbReference type="ARBA" id="ARBA00010240"/>
    </source>
</evidence>
<comment type="function">
    <text evidence="7">Lipolytic acyl hydrolase (LAH).</text>
</comment>
<comment type="function">
    <text evidence="5">Possesses non-specific lipolytic acyl hydrolase (LAH) activity. Hydrolyzes phospholipids as well as galactolipids. May play a role in disease resistance.</text>
</comment>
<dbReference type="AlphaFoldDB" id="A0A426YU74"/>
<evidence type="ECO:0000256" key="2">
    <source>
        <dbReference type="ARBA" id="ARBA00022801"/>
    </source>
</evidence>
<keyword evidence="2 7" id="KW-0378">Hydrolase</keyword>
<evidence type="ECO:0000256" key="8">
    <source>
        <dbReference type="SAM" id="MobiDB-lite"/>
    </source>
</evidence>
<dbReference type="InterPro" id="IPR016035">
    <property type="entry name" value="Acyl_Trfase/lysoPLipase"/>
</dbReference>
<protein>
    <recommendedName>
        <fullName evidence="7">Patatin</fullName>
        <ecNumber evidence="7">3.1.1.-</ecNumber>
    </recommendedName>
</protein>